<reference evidence="1" key="1">
    <citation type="journal article" date="2022" name="bioRxiv">
        <title>Sequencing and chromosome-scale assembly of the giantPleurodeles waltlgenome.</title>
        <authorList>
            <person name="Brown T."/>
            <person name="Elewa A."/>
            <person name="Iarovenko S."/>
            <person name="Subramanian E."/>
            <person name="Araus A.J."/>
            <person name="Petzold A."/>
            <person name="Susuki M."/>
            <person name="Suzuki K.-i.T."/>
            <person name="Hayashi T."/>
            <person name="Toyoda A."/>
            <person name="Oliveira C."/>
            <person name="Osipova E."/>
            <person name="Leigh N.D."/>
            <person name="Simon A."/>
            <person name="Yun M.H."/>
        </authorList>
    </citation>
    <scope>NUCLEOTIDE SEQUENCE</scope>
    <source>
        <strain evidence="1">20211129_DDA</strain>
        <tissue evidence="1">Liver</tissue>
    </source>
</reference>
<evidence type="ECO:0000313" key="1">
    <source>
        <dbReference type="EMBL" id="KAJ1160495.1"/>
    </source>
</evidence>
<dbReference type="Proteomes" id="UP001066276">
    <property type="component" value="Chromosome 4_2"/>
</dbReference>
<dbReference type="Gene3D" id="3.30.250.20">
    <property type="entry name" value="L1 transposable element, C-terminal domain"/>
    <property type="match status" value="1"/>
</dbReference>
<keyword evidence="2" id="KW-1185">Reference proteome</keyword>
<sequence length="292" mass="31919">MAIDDRCLLSVASLAQDYGSDCGTAGVAWLGQVVACVCPFEALRGLESNCRLGYGPYSDCKTKRLLHWGKLDTHRPPRRGSHIGCRSGACISPISGYPTLDAVLKETRSLTTKQVDSAKVMFISDSTIAVQKRCLENTFLAVKRRLHELGLGYSLLFPAKLPVLANNTTHFFATPEEVWSWLEGFSGHTNRTTRLERVGGGGSQHGGQECRGQWLRTEEEPLWPWTWGKAPGALWSPTTSGCALGCQALLKTGRSGLSLIRWGELLGYMALCTELAQPTGHNSTDSGYYHLT</sequence>
<protein>
    <submittedName>
        <fullName evidence="1">Uncharacterized protein</fullName>
    </submittedName>
</protein>
<name>A0AAV7S9N3_PLEWA</name>
<dbReference type="AlphaFoldDB" id="A0AAV7S9N3"/>
<accession>A0AAV7S9N3</accession>
<comment type="caution">
    <text evidence="1">The sequence shown here is derived from an EMBL/GenBank/DDBJ whole genome shotgun (WGS) entry which is preliminary data.</text>
</comment>
<dbReference type="InterPro" id="IPR042566">
    <property type="entry name" value="L1_C"/>
</dbReference>
<gene>
    <name evidence="1" type="ORF">NDU88_000997</name>
</gene>
<proteinExistence type="predicted"/>
<organism evidence="1 2">
    <name type="scientific">Pleurodeles waltl</name>
    <name type="common">Iberian ribbed newt</name>
    <dbReference type="NCBI Taxonomy" id="8319"/>
    <lineage>
        <taxon>Eukaryota</taxon>
        <taxon>Metazoa</taxon>
        <taxon>Chordata</taxon>
        <taxon>Craniata</taxon>
        <taxon>Vertebrata</taxon>
        <taxon>Euteleostomi</taxon>
        <taxon>Amphibia</taxon>
        <taxon>Batrachia</taxon>
        <taxon>Caudata</taxon>
        <taxon>Salamandroidea</taxon>
        <taxon>Salamandridae</taxon>
        <taxon>Pleurodelinae</taxon>
        <taxon>Pleurodeles</taxon>
    </lineage>
</organism>
<evidence type="ECO:0000313" key="2">
    <source>
        <dbReference type="Proteomes" id="UP001066276"/>
    </source>
</evidence>
<dbReference type="EMBL" id="JANPWB010000008">
    <property type="protein sequence ID" value="KAJ1160495.1"/>
    <property type="molecule type" value="Genomic_DNA"/>
</dbReference>